<dbReference type="InterPro" id="IPR003820">
    <property type="entry name" value="KdpC"/>
</dbReference>
<keyword evidence="9 11" id="KW-0406">Ion transport</keyword>
<dbReference type="PIRSF" id="PIRSF001296">
    <property type="entry name" value="K_ATPase_KdpC"/>
    <property type="match status" value="1"/>
</dbReference>
<gene>
    <name evidence="11 12" type="primary">kdpC</name>
    <name evidence="12" type="ORF">Cch01nite_20360</name>
</gene>
<evidence type="ECO:0000256" key="9">
    <source>
        <dbReference type="ARBA" id="ARBA00023065"/>
    </source>
</evidence>
<sequence>MTSTLAPRPVGTVAVSFTRQALAGLRVLLVLTVLLGIVYPLAVFGVGQVLFRWQASGSLVAADGSQVTSPSAAVGSLLVGQQFAGEQWFHPRPSAAGDGYDTLASSGSNLGPNNPDLVSAIEARRAQVAAEEGVDPALVPPDALTASASGLDPDISPAYARLQVARVARERGLPQDEVAALVERTVVGRDLGILGEPRVDVLALNLALSTMGS</sequence>
<evidence type="ECO:0000256" key="3">
    <source>
        <dbReference type="ARBA" id="ARBA00022538"/>
    </source>
</evidence>
<dbReference type="AlphaFoldDB" id="A0A919P134"/>
<evidence type="ECO:0000256" key="10">
    <source>
        <dbReference type="ARBA" id="ARBA00023136"/>
    </source>
</evidence>
<accession>A0A919P134</accession>
<dbReference type="GO" id="GO:0005524">
    <property type="term" value="F:ATP binding"/>
    <property type="evidence" value="ECO:0007669"/>
    <property type="project" value="UniProtKB-UniRule"/>
</dbReference>
<dbReference type="EMBL" id="BONK01000006">
    <property type="protein sequence ID" value="GIG21312.1"/>
    <property type="molecule type" value="Genomic_DNA"/>
</dbReference>
<protein>
    <recommendedName>
        <fullName evidence="11">Potassium-transporting ATPase KdpC subunit</fullName>
    </recommendedName>
    <alternativeName>
        <fullName evidence="11">ATP phosphohydrolase [potassium-transporting] C chain</fullName>
    </alternativeName>
    <alternativeName>
        <fullName evidence="11">Potassium-binding and translocating subunit C</fullName>
    </alternativeName>
    <alternativeName>
        <fullName evidence="11">Potassium-translocating ATPase C chain</fullName>
    </alternativeName>
</protein>
<dbReference type="GO" id="GO:0005886">
    <property type="term" value="C:plasma membrane"/>
    <property type="evidence" value="ECO:0007669"/>
    <property type="project" value="UniProtKB-SubCell"/>
</dbReference>
<dbReference type="HAMAP" id="MF_00276">
    <property type="entry name" value="KdpC"/>
    <property type="match status" value="1"/>
</dbReference>
<evidence type="ECO:0000256" key="4">
    <source>
        <dbReference type="ARBA" id="ARBA00022692"/>
    </source>
</evidence>
<keyword evidence="1 11" id="KW-0813">Transport</keyword>
<organism evidence="12 13">
    <name type="scientific">Cellulomonas chitinilytica</name>
    <dbReference type="NCBI Taxonomy" id="398759"/>
    <lineage>
        <taxon>Bacteria</taxon>
        <taxon>Bacillati</taxon>
        <taxon>Actinomycetota</taxon>
        <taxon>Actinomycetes</taxon>
        <taxon>Micrococcales</taxon>
        <taxon>Cellulomonadaceae</taxon>
        <taxon>Cellulomonas</taxon>
    </lineage>
</organism>
<keyword evidence="6 11" id="KW-0067">ATP-binding</keyword>
<dbReference type="PANTHER" id="PTHR30042:SF2">
    <property type="entry name" value="POTASSIUM-TRANSPORTING ATPASE KDPC SUBUNIT"/>
    <property type="match status" value="1"/>
</dbReference>
<comment type="subcellular location">
    <subcellularLocation>
        <location evidence="11">Cell membrane</location>
        <topology evidence="11">Single-pass membrane protein</topology>
    </subcellularLocation>
</comment>
<dbReference type="NCBIfam" id="NF001454">
    <property type="entry name" value="PRK00315.1"/>
    <property type="match status" value="1"/>
</dbReference>
<evidence type="ECO:0000256" key="1">
    <source>
        <dbReference type="ARBA" id="ARBA00022448"/>
    </source>
</evidence>
<comment type="similarity">
    <text evidence="11">Belongs to the KdpC family.</text>
</comment>
<keyword evidence="3 11" id="KW-0633">Potassium transport</keyword>
<keyword evidence="13" id="KW-1185">Reference proteome</keyword>
<keyword evidence="8 11" id="KW-1133">Transmembrane helix</keyword>
<keyword evidence="5 11" id="KW-0547">Nucleotide-binding</keyword>
<dbReference type="Proteomes" id="UP000632740">
    <property type="component" value="Unassembled WGS sequence"/>
</dbReference>
<comment type="subunit">
    <text evidence="11">The system is composed of three essential subunits: KdpA, KdpB and KdpC.</text>
</comment>
<keyword evidence="10 11" id="KW-0472">Membrane</keyword>
<evidence type="ECO:0000256" key="8">
    <source>
        <dbReference type="ARBA" id="ARBA00022989"/>
    </source>
</evidence>
<dbReference type="RefSeq" id="WP_203752654.1">
    <property type="nucleotide sequence ID" value="NZ_BONK01000006.1"/>
</dbReference>
<comment type="caution">
    <text evidence="12">The sequence shown here is derived from an EMBL/GenBank/DDBJ whole genome shotgun (WGS) entry which is preliminary data.</text>
</comment>
<dbReference type="NCBIfam" id="TIGR00681">
    <property type="entry name" value="kdpC"/>
    <property type="match status" value="1"/>
</dbReference>
<evidence type="ECO:0000256" key="11">
    <source>
        <dbReference type="HAMAP-Rule" id="MF_00276"/>
    </source>
</evidence>
<keyword evidence="7 11" id="KW-0630">Potassium</keyword>
<comment type="function">
    <text evidence="11">Part of the high-affinity ATP-driven potassium transport (or Kdp) system, which catalyzes the hydrolysis of ATP coupled with the electrogenic transport of potassium into the cytoplasm. This subunit acts as a catalytic chaperone that increases the ATP-binding affinity of the ATP-hydrolyzing subunit KdpB by the formation of a transient KdpB/KdpC/ATP ternary complex.</text>
</comment>
<keyword evidence="2 11" id="KW-1003">Cell membrane</keyword>
<evidence type="ECO:0000313" key="13">
    <source>
        <dbReference type="Proteomes" id="UP000632740"/>
    </source>
</evidence>
<evidence type="ECO:0000256" key="6">
    <source>
        <dbReference type="ARBA" id="ARBA00022840"/>
    </source>
</evidence>
<dbReference type="PANTHER" id="PTHR30042">
    <property type="entry name" value="POTASSIUM-TRANSPORTING ATPASE C CHAIN"/>
    <property type="match status" value="1"/>
</dbReference>
<dbReference type="Pfam" id="PF02669">
    <property type="entry name" value="KdpC"/>
    <property type="match status" value="1"/>
</dbReference>
<evidence type="ECO:0000256" key="5">
    <source>
        <dbReference type="ARBA" id="ARBA00022741"/>
    </source>
</evidence>
<name>A0A919P134_9CELL</name>
<evidence type="ECO:0000256" key="2">
    <source>
        <dbReference type="ARBA" id="ARBA00022475"/>
    </source>
</evidence>
<evidence type="ECO:0000256" key="7">
    <source>
        <dbReference type="ARBA" id="ARBA00022958"/>
    </source>
</evidence>
<keyword evidence="4 11" id="KW-0812">Transmembrane</keyword>
<feature type="transmembrane region" description="Helical" evidence="11">
    <location>
        <begin position="27"/>
        <end position="51"/>
    </location>
</feature>
<proteinExistence type="inferred from homology"/>
<dbReference type="GO" id="GO:0008556">
    <property type="term" value="F:P-type potassium transmembrane transporter activity"/>
    <property type="evidence" value="ECO:0007669"/>
    <property type="project" value="InterPro"/>
</dbReference>
<evidence type="ECO:0000313" key="12">
    <source>
        <dbReference type="EMBL" id="GIG21312.1"/>
    </source>
</evidence>
<reference evidence="12" key="1">
    <citation type="submission" date="2021-01" db="EMBL/GenBank/DDBJ databases">
        <title>Whole genome shotgun sequence of Cellulomonas chitinilytica NBRC 110799.</title>
        <authorList>
            <person name="Komaki H."/>
            <person name="Tamura T."/>
        </authorList>
    </citation>
    <scope>NUCLEOTIDE SEQUENCE</scope>
    <source>
        <strain evidence="12">NBRC 110799</strain>
    </source>
</reference>